<protein>
    <submittedName>
        <fullName evidence="2">Uncharacterized protein</fullName>
    </submittedName>
</protein>
<dbReference type="EMBL" id="PVNK01000124">
    <property type="protein sequence ID" value="PRQ02298.1"/>
    <property type="molecule type" value="Genomic_DNA"/>
</dbReference>
<evidence type="ECO:0000256" key="1">
    <source>
        <dbReference type="SAM" id="MobiDB-lite"/>
    </source>
</evidence>
<evidence type="ECO:0000313" key="3">
    <source>
        <dbReference type="Proteomes" id="UP000237968"/>
    </source>
</evidence>
<dbReference type="RefSeq" id="WP_181197686.1">
    <property type="nucleotide sequence ID" value="NZ_PVNK01000124.1"/>
</dbReference>
<proteinExistence type="predicted"/>
<feature type="region of interest" description="Disordered" evidence="1">
    <location>
        <begin position="42"/>
        <end position="68"/>
    </location>
</feature>
<sequence length="159" mass="16984">MSELPRFTGPAQIRERIRLAAAIGMLASAALATGALGSLAEGSSLFPRPAAPDPQQANGWASPDRDQLDHLLDPAARLDLEVRAAEAAVARARAAINTSRQLNELDPALLSDLERRLALLGESPLDSVRRSYAPAPEPEPIDEKGRPHVRAIAPPPREL</sequence>
<dbReference type="AlphaFoldDB" id="A0A2S9YB02"/>
<comment type="caution">
    <text evidence="2">The sequence shown here is derived from an EMBL/GenBank/DDBJ whole genome shotgun (WGS) entry which is preliminary data.</text>
</comment>
<feature type="region of interest" description="Disordered" evidence="1">
    <location>
        <begin position="127"/>
        <end position="159"/>
    </location>
</feature>
<reference evidence="2 3" key="1">
    <citation type="submission" date="2018-03" db="EMBL/GenBank/DDBJ databases">
        <title>Draft Genome Sequences of the Obligatory Marine Myxobacteria Enhygromyxa salina SWB005.</title>
        <authorList>
            <person name="Poehlein A."/>
            <person name="Moghaddam J.A."/>
            <person name="Harms H."/>
            <person name="Alanjari M."/>
            <person name="Koenig G.M."/>
            <person name="Daniel R."/>
            <person name="Schaeberle T.F."/>
        </authorList>
    </citation>
    <scope>NUCLEOTIDE SEQUENCE [LARGE SCALE GENOMIC DNA]</scope>
    <source>
        <strain evidence="2 3">SWB005</strain>
    </source>
</reference>
<evidence type="ECO:0000313" key="2">
    <source>
        <dbReference type="EMBL" id="PRQ02298.1"/>
    </source>
</evidence>
<organism evidence="2 3">
    <name type="scientific">Enhygromyxa salina</name>
    <dbReference type="NCBI Taxonomy" id="215803"/>
    <lineage>
        <taxon>Bacteria</taxon>
        <taxon>Pseudomonadati</taxon>
        <taxon>Myxococcota</taxon>
        <taxon>Polyangia</taxon>
        <taxon>Nannocystales</taxon>
        <taxon>Nannocystaceae</taxon>
        <taxon>Enhygromyxa</taxon>
    </lineage>
</organism>
<name>A0A2S9YB02_9BACT</name>
<dbReference type="Proteomes" id="UP000237968">
    <property type="component" value="Unassembled WGS sequence"/>
</dbReference>
<gene>
    <name evidence="2" type="ORF">ENSA5_24500</name>
</gene>
<keyword evidence="3" id="KW-1185">Reference proteome</keyword>
<accession>A0A2S9YB02</accession>